<name>A0ABV0N0L4_9TELE</name>
<gene>
    <name evidence="1" type="ORF">GOODEAATRI_011703</name>
</gene>
<proteinExistence type="predicted"/>
<keyword evidence="2" id="KW-1185">Reference proteome</keyword>
<evidence type="ECO:0000313" key="2">
    <source>
        <dbReference type="Proteomes" id="UP001476798"/>
    </source>
</evidence>
<dbReference type="Proteomes" id="UP001476798">
    <property type="component" value="Unassembled WGS sequence"/>
</dbReference>
<comment type="caution">
    <text evidence="1">The sequence shown here is derived from an EMBL/GenBank/DDBJ whole genome shotgun (WGS) entry which is preliminary data.</text>
</comment>
<accession>A0ABV0N0L4</accession>
<evidence type="ECO:0000313" key="1">
    <source>
        <dbReference type="EMBL" id="MEQ2164913.1"/>
    </source>
</evidence>
<dbReference type="EMBL" id="JAHRIO010020718">
    <property type="protein sequence ID" value="MEQ2164913.1"/>
    <property type="molecule type" value="Genomic_DNA"/>
</dbReference>
<protein>
    <submittedName>
        <fullName evidence="1">Uncharacterized protein</fullName>
    </submittedName>
</protein>
<sequence length="101" mass="11018">MQVLLCTSCWTQIRKSQQSWFRCTFWVPPALEGRDPGEDPEFTGGTFGLHGGVAGSTIALRQEDSGFDSWLGVFLHGVCMFSLCMHGFSLGTLASSHSSKT</sequence>
<organism evidence="1 2">
    <name type="scientific">Goodea atripinnis</name>
    <dbReference type="NCBI Taxonomy" id="208336"/>
    <lineage>
        <taxon>Eukaryota</taxon>
        <taxon>Metazoa</taxon>
        <taxon>Chordata</taxon>
        <taxon>Craniata</taxon>
        <taxon>Vertebrata</taxon>
        <taxon>Euteleostomi</taxon>
        <taxon>Actinopterygii</taxon>
        <taxon>Neopterygii</taxon>
        <taxon>Teleostei</taxon>
        <taxon>Neoteleostei</taxon>
        <taxon>Acanthomorphata</taxon>
        <taxon>Ovalentaria</taxon>
        <taxon>Atherinomorphae</taxon>
        <taxon>Cyprinodontiformes</taxon>
        <taxon>Goodeidae</taxon>
        <taxon>Goodea</taxon>
    </lineage>
</organism>
<reference evidence="1 2" key="1">
    <citation type="submission" date="2021-06" db="EMBL/GenBank/DDBJ databases">
        <authorList>
            <person name="Palmer J.M."/>
        </authorList>
    </citation>
    <scope>NUCLEOTIDE SEQUENCE [LARGE SCALE GENOMIC DNA]</scope>
    <source>
        <strain evidence="1 2">GA_2019</strain>
        <tissue evidence="1">Muscle</tissue>
    </source>
</reference>